<keyword evidence="3" id="KW-1185">Reference proteome</keyword>
<dbReference type="AlphaFoldDB" id="A0A4S4C3M0"/>
<organism evidence="2 3">
    <name type="scientific">Cohnella fermenti</name>
    <dbReference type="NCBI Taxonomy" id="2565925"/>
    <lineage>
        <taxon>Bacteria</taxon>
        <taxon>Bacillati</taxon>
        <taxon>Bacillota</taxon>
        <taxon>Bacilli</taxon>
        <taxon>Bacillales</taxon>
        <taxon>Paenibacillaceae</taxon>
        <taxon>Cohnella</taxon>
    </lineage>
</organism>
<evidence type="ECO:0000256" key="1">
    <source>
        <dbReference type="SAM" id="MobiDB-lite"/>
    </source>
</evidence>
<dbReference type="RefSeq" id="WP_136369042.1">
    <property type="nucleotide sequence ID" value="NZ_SSOB01000007.1"/>
</dbReference>
<feature type="region of interest" description="Disordered" evidence="1">
    <location>
        <begin position="173"/>
        <end position="204"/>
    </location>
</feature>
<dbReference type="PROSITE" id="PS51257">
    <property type="entry name" value="PROKAR_LIPOPROTEIN"/>
    <property type="match status" value="1"/>
</dbReference>
<gene>
    <name evidence="2" type="ORF">E6C55_06870</name>
</gene>
<evidence type="ECO:0000313" key="3">
    <source>
        <dbReference type="Proteomes" id="UP000310636"/>
    </source>
</evidence>
<protein>
    <submittedName>
        <fullName evidence="2">Uncharacterized protein</fullName>
    </submittedName>
</protein>
<dbReference type="EMBL" id="SSOB01000007">
    <property type="protein sequence ID" value="THF82103.1"/>
    <property type="molecule type" value="Genomic_DNA"/>
</dbReference>
<comment type="caution">
    <text evidence="2">The sequence shown here is derived from an EMBL/GenBank/DDBJ whole genome shotgun (WGS) entry which is preliminary data.</text>
</comment>
<dbReference type="Proteomes" id="UP000310636">
    <property type="component" value="Unassembled WGS sequence"/>
</dbReference>
<evidence type="ECO:0000313" key="2">
    <source>
        <dbReference type="EMBL" id="THF82103.1"/>
    </source>
</evidence>
<sequence length="288" mass="30932">MKNLSNLKSIGFILIASIMLIAGCGETKSNTINSEDASKAQSASNTGSADEEAKGIVMQVVDAVVYPEDGSPAPIVFELSMQNKGDLTVDVNNLKFYLVTVNGEMIETALSSRNSKSRYLLPDGTTNFKAAFVVDDPGTVGGIVFGDQNLDIFVKLSASEFPALRTSGQELIQEPQNQGVDTQPVPEPTEEVAPEKAPTTNSKAQTAVDAIKIVEDLDPGNFTATHDFPEYDITTVDGAHYYYISYTSAEGMGGDVFVRKGTSEVYGWTMGTEDNPDAPFPDFSNQIQ</sequence>
<name>A0A4S4C3M0_9BACL</name>
<proteinExistence type="predicted"/>
<accession>A0A4S4C3M0</accession>
<reference evidence="2 3" key="1">
    <citation type="submission" date="2019-04" db="EMBL/GenBank/DDBJ databases">
        <title>Cohnella sp. nov. isolated from preserved vegetables.</title>
        <authorList>
            <person name="Lin S.-Y."/>
            <person name="Hung M.-H."/>
            <person name="Young C.-C."/>
        </authorList>
    </citation>
    <scope>NUCLEOTIDE SEQUENCE [LARGE SCALE GENOMIC DNA]</scope>
    <source>
        <strain evidence="2 3">CC-MHH1044</strain>
    </source>
</reference>